<dbReference type="Proteomes" id="UP001056778">
    <property type="component" value="Chromosome 3"/>
</dbReference>
<proteinExistence type="predicted"/>
<evidence type="ECO:0000313" key="1">
    <source>
        <dbReference type="EMBL" id="KAI4465206.1"/>
    </source>
</evidence>
<gene>
    <name evidence="1" type="ORF">MML48_3g00015904</name>
</gene>
<organism evidence="1 2">
    <name type="scientific">Holotrichia oblita</name>
    <name type="common">Chafer beetle</name>
    <dbReference type="NCBI Taxonomy" id="644536"/>
    <lineage>
        <taxon>Eukaryota</taxon>
        <taxon>Metazoa</taxon>
        <taxon>Ecdysozoa</taxon>
        <taxon>Arthropoda</taxon>
        <taxon>Hexapoda</taxon>
        <taxon>Insecta</taxon>
        <taxon>Pterygota</taxon>
        <taxon>Neoptera</taxon>
        <taxon>Endopterygota</taxon>
        <taxon>Coleoptera</taxon>
        <taxon>Polyphaga</taxon>
        <taxon>Scarabaeiformia</taxon>
        <taxon>Scarabaeidae</taxon>
        <taxon>Melolonthinae</taxon>
        <taxon>Holotrichia</taxon>
    </lineage>
</organism>
<reference evidence="1" key="1">
    <citation type="submission" date="2022-04" db="EMBL/GenBank/DDBJ databases">
        <title>Chromosome-scale genome assembly of Holotrichia oblita Faldermann.</title>
        <authorList>
            <person name="Rongchong L."/>
        </authorList>
    </citation>
    <scope>NUCLEOTIDE SEQUENCE</scope>
    <source>
        <strain evidence="1">81SQS9</strain>
    </source>
</reference>
<keyword evidence="2" id="KW-1185">Reference proteome</keyword>
<accession>A0ACB9TEI4</accession>
<dbReference type="EMBL" id="CM043017">
    <property type="protein sequence ID" value="KAI4465206.1"/>
    <property type="molecule type" value="Genomic_DNA"/>
</dbReference>
<protein>
    <submittedName>
        <fullName evidence="1">Pleckstrin y domain-containing family m member 2</fullName>
    </submittedName>
</protein>
<sequence length="1088" mass="123385">MDIQTLHQTYNVEFKKCKSFSEDFKKNSQEIMTSSTASANSSLASPGDSGVQLLDSESELTSVMSVSGIVCDIDSVPSLESDTEKDDRKLKKDINKIDEEKADVGKEKYDSHNERKLTINVDDSTLIVEIFECTGSIKNEKDDTNKKSTVMTKSDIVNQNIDHFETISLSTSTEKLSSETRQNTNSLCNELIQTLQHEDKPWLSENGTYTDFYGKYGNCKNGESSDKLPNEYILQMEDIVKSTEKTEDLMNISLNSYELLDYTIPNKVNMQQSDKVDDMHVSLSEEVNENLKVALTNVKDSTPELPSVQEVQVPVDEQIVFRRQRKKKSKSDTPKKRVSFHEDILNSTKIDDIHINHGFITIEPDVSVSFFQRDLKRNQMSLKVEREVKSDIYIHTSRFSSSSSSSTSSSIDEEDTSTSNDSVIKKDPTLAKPRASCLKKTKNKKYIDTNIVEESRSLHKKKSETNLLDGNIFGSLKSILNFSSSVPIAERGVPEGQEDVALYSSSHDTTISRSRRSSGNFENTENPAPVKKIGTLNIELAKTNLKLTRSEGFYPNYPNPDALPSNIILCDSNVYEHKGISYSYEYDNFQKKKAKEEPLSESADDFEFLTSTPTKENQNIELIEEVKSQKSLSKYMSSTKLDWSDNETISDLTETTTSSTKHLNSPKHKINKANHYAVQNFKYESTDITECQSKTLSNLKPSSSKNSLINRFLRNVTLKKIMDLKQQKKCKYSRRCMGLYVKGVQVKAEVNYNLDRQIEDEILNGRAKIYNSKTCFDPKMLFKVRNEIFRDKMETLIKIFPVHSAYTTSGESKALSLFLTNTTLYICSSKSDNRYSNHFVLPYSELNTILIGPNAQTIHISNYDKDMQCIITTGCGNITGDIVGQIEMTMRRDKNKPKLPAVKQLTMRDMVNLRRAICKQTSVDKEEEYFHYSIVRLQEFNTEIHDTPLGPNKEGPLMFKISETEARWETAYFILKAGVLYMLSSPSHRVPMRVLPLINGACQGARRIYNYPRPHTFQLVIGHTMLHLAAPDEYVASDWLQALVHAASGGDSFPLSTIPETDSINRKCVDAYNSLQNAWPLVSYSPTF</sequence>
<name>A0ACB9TEI4_HOLOL</name>
<evidence type="ECO:0000313" key="2">
    <source>
        <dbReference type="Proteomes" id="UP001056778"/>
    </source>
</evidence>
<comment type="caution">
    <text evidence="1">The sequence shown here is derived from an EMBL/GenBank/DDBJ whole genome shotgun (WGS) entry which is preliminary data.</text>
</comment>